<dbReference type="Proteomes" id="UP001054945">
    <property type="component" value="Unassembled WGS sequence"/>
</dbReference>
<feature type="region of interest" description="Disordered" evidence="1">
    <location>
        <begin position="67"/>
        <end position="99"/>
    </location>
</feature>
<reference evidence="2 3" key="1">
    <citation type="submission" date="2021-06" db="EMBL/GenBank/DDBJ databases">
        <title>Caerostris extrusa draft genome.</title>
        <authorList>
            <person name="Kono N."/>
            <person name="Arakawa K."/>
        </authorList>
    </citation>
    <scope>NUCLEOTIDE SEQUENCE [LARGE SCALE GENOMIC DNA]</scope>
</reference>
<organism evidence="2 3">
    <name type="scientific">Caerostris extrusa</name>
    <name type="common">Bark spider</name>
    <name type="synonym">Caerostris bankana</name>
    <dbReference type="NCBI Taxonomy" id="172846"/>
    <lineage>
        <taxon>Eukaryota</taxon>
        <taxon>Metazoa</taxon>
        <taxon>Ecdysozoa</taxon>
        <taxon>Arthropoda</taxon>
        <taxon>Chelicerata</taxon>
        <taxon>Arachnida</taxon>
        <taxon>Araneae</taxon>
        <taxon>Araneomorphae</taxon>
        <taxon>Entelegynae</taxon>
        <taxon>Araneoidea</taxon>
        <taxon>Araneidae</taxon>
        <taxon>Caerostris</taxon>
    </lineage>
</organism>
<dbReference type="AlphaFoldDB" id="A0AAV4V2T2"/>
<evidence type="ECO:0000313" key="2">
    <source>
        <dbReference type="EMBL" id="GIY64502.1"/>
    </source>
</evidence>
<accession>A0AAV4V2T2</accession>
<sequence>MCPLFKPTIDGLDDSISLDVKKHHLKPAYYSRGELEEFSVTAGLMFLSWSRSQRRSKSHLTLVHQRCPPWPKDQLDDDSTVTTMPCPSVSEPDTSWKKR</sequence>
<dbReference type="EMBL" id="BPLR01013889">
    <property type="protein sequence ID" value="GIY64502.1"/>
    <property type="molecule type" value="Genomic_DNA"/>
</dbReference>
<keyword evidence="3" id="KW-1185">Reference proteome</keyword>
<proteinExistence type="predicted"/>
<gene>
    <name evidence="2" type="ORF">CEXT_513901</name>
</gene>
<name>A0AAV4V2T2_CAEEX</name>
<protein>
    <submittedName>
        <fullName evidence="2">Uncharacterized protein</fullName>
    </submittedName>
</protein>
<evidence type="ECO:0000313" key="3">
    <source>
        <dbReference type="Proteomes" id="UP001054945"/>
    </source>
</evidence>
<evidence type="ECO:0000256" key="1">
    <source>
        <dbReference type="SAM" id="MobiDB-lite"/>
    </source>
</evidence>
<comment type="caution">
    <text evidence="2">The sequence shown here is derived from an EMBL/GenBank/DDBJ whole genome shotgun (WGS) entry which is preliminary data.</text>
</comment>